<organism evidence="1 2">
    <name type="scientific">Cotesia congregata</name>
    <name type="common">Parasitoid wasp</name>
    <name type="synonym">Apanteles congregatus</name>
    <dbReference type="NCBI Taxonomy" id="51543"/>
    <lineage>
        <taxon>Eukaryota</taxon>
        <taxon>Metazoa</taxon>
        <taxon>Ecdysozoa</taxon>
        <taxon>Arthropoda</taxon>
        <taxon>Hexapoda</taxon>
        <taxon>Insecta</taxon>
        <taxon>Pterygota</taxon>
        <taxon>Neoptera</taxon>
        <taxon>Endopterygota</taxon>
        <taxon>Hymenoptera</taxon>
        <taxon>Apocrita</taxon>
        <taxon>Ichneumonoidea</taxon>
        <taxon>Braconidae</taxon>
        <taxon>Microgastrinae</taxon>
        <taxon>Cotesia</taxon>
    </lineage>
</organism>
<dbReference type="OrthoDB" id="7700553at2759"/>
<dbReference type="Proteomes" id="UP000786811">
    <property type="component" value="Unassembled WGS sequence"/>
</dbReference>
<reference evidence="1" key="1">
    <citation type="submission" date="2021-04" db="EMBL/GenBank/DDBJ databases">
        <authorList>
            <person name="Chebbi M.A.C M."/>
        </authorList>
    </citation>
    <scope>NUCLEOTIDE SEQUENCE</scope>
</reference>
<name>A0A8J2HKT1_COTCN</name>
<evidence type="ECO:0000313" key="2">
    <source>
        <dbReference type="Proteomes" id="UP000786811"/>
    </source>
</evidence>
<sequence length="196" mass="23218">MIKNKKILNNDDWKQIAQETIKVFPSECKDTFYVSPIKLKDSKKSKSVVAKGKLVDKYRNMRTFIRRADNLEKNTAVLNKIEVAKNKNLKVYKHWELSYNLREADYVNKNFQDITEILKLWPILKESYGYQLIEEDFNRKYSAAKDKLLVGWKQFYNKISKVSDNKSLPQQAVENKKLLENPDLSDETKSIIEFHY</sequence>
<keyword evidence="2" id="KW-1185">Reference proteome</keyword>
<proteinExistence type="predicted"/>
<gene>
    <name evidence="1" type="ORF">HICCMSTLAB_LOCUS9739</name>
</gene>
<feature type="non-terminal residue" evidence="1">
    <location>
        <position position="196"/>
    </location>
</feature>
<protein>
    <submittedName>
        <fullName evidence="1">Uncharacterized protein</fullName>
    </submittedName>
</protein>
<dbReference type="AlphaFoldDB" id="A0A8J2HKT1"/>
<dbReference type="EMBL" id="CAJNRD030001122">
    <property type="protein sequence ID" value="CAG5100666.1"/>
    <property type="molecule type" value="Genomic_DNA"/>
</dbReference>
<accession>A0A8J2HKT1</accession>
<comment type="caution">
    <text evidence="1">The sequence shown here is derived from an EMBL/GenBank/DDBJ whole genome shotgun (WGS) entry which is preliminary data.</text>
</comment>
<evidence type="ECO:0000313" key="1">
    <source>
        <dbReference type="EMBL" id="CAG5100666.1"/>
    </source>
</evidence>